<dbReference type="SUPFAM" id="SSF49299">
    <property type="entry name" value="PKD domain"/>
    <property type="match status" value="1"/>
</dbReference>
<proteinExistence type="predicted"/>
<feature type="chain" id="PRO_5032821694" description="PKD domain-containing protein" evidence="2">
    <location>
        <begin position="23"/>
        <end position="413"/>
    </location>
</feature>
<dbReference type="PROSITE" id="PS50093">
    <property type="entry name" value="PKD"/>
    <property type="match status" value="1"/>
</dbReference>
<dbReference type="RefSeq" id="WP_184159098.1">
    <property type="nucleotide sequence ID" value="NZ_JACHLC010000001.1"/>
</dbReference>
<dbReference type="Gene3D" id="2.60.40.10">
    <property type="entry name" value="Immunoglobulins"/>
    <property type="match status" value="1"/>
</dbReference>
<dbReference type="InterPro" id="IPR013783">
    <property type="entry name" value="Ig-like_fold"/>
</dbReference>
<evidence type="ECO:0000259" key="3">
    <source>
        <dbReference type="PROSITE" id="PS50093"/>
    </source>
</evidence>
<evidence type="ECO:0000313" key="5">
    <source>
        <dbReference type="Proteomes" id="UP000589738"/>
    </source>
</evidence>
<name>A0A841N0H6_9FLAO</name>
<feature type="signal peptide" evidence="2">
    <location>
        <begin position="1"/>
        <end position="22"/>
    </location>
</feature>
<dbReference type="Proteomes" id="UP000589738">
    <property type="component" value="Unassembled WGS sequence"/>
</dbReference>
<dbReference type="InterPro" id="IPR035986">
    <property type="entry name" value="PKD_dom_sf"/>
</dbReference>
<keyword evidence="1 2" id="KW-0732">Signal</keyword>
<dbReference type="EMBL" id="JACHLC010000001">
    <property type="protein sequence ID" value="MBB6370324.1"/>
    <property type="molecule type" value="Genomic_DNA"/>
</dbReference>
<dbReference type="Pfam" id="PF18962">
    <property type="entry name" value="Por_Secre_tail"/>
    <property type="match status" value="1"/>
</dbReference>
<feature type="domain" description="PKD" evidence="3">
    <location>
        <begin position="239"/>
        <end position="277"/>
    </location>
</feature>
<reference evidence="4 5" key="1">
    <citation type="submission" date="2020-08" db="EMBL/GenBank/DDBJ databases">
        <title>Functional genomics of gut bacteria from endangered species of beetles.</title>
        <authorList>
            <person name="Carlos-Shanley C."/>
        </authorList>
    </citation>
    <scope>NUCLEOTIDE SEQUENCE [LARGE SCALE GENOMIC DNA]</scope>
    <source>
        <strain evidence="4 5">S00136</strain>
    </source>
</reference>
<evidence type="ECO:0000256" key="2">
    <source>
        <dbReference type="SAM" id="SignalP"/>
    </source>
</evidence>
<keyword evidence="5" id="KW-1185">Reference proteome</keyword>
<dbReference type="NCBIfam" id="TIGR04183">
    <property type="entry name" value="Por_Secre_tail"/>
    <property type="match status" value="1"/>
</dbReference>
<sequence>MVRIYFLAIYLLLGCLALNAQAPCSDFNASSNSGGNWGPSPAPNGNVSVNFGSANTLDGSQYLILGDQSGGSWYQNSTDYRDLGKRFLGQCLFFDVYLKNDSDSGQPYHPFITISNGVHNATFTANVTITPGSGWVRIKAPIQLSSSGILPSNSDGSWVLNTSTNPADFDNMMMTSTTLAISPDITSTQQEIIYFDNICVKPCSDCTADFTLDTSFSTVTNTANANVTIINPILYSTPGNPGPTYLIDWGDGSSSNFIYPTTPHTYSTAGTYTVCVSENQGKSSKCKRCFTFCYRPSVIPSKESSPVIKTPSTMSEIETIIKEEIRNNEQKDFFLVPNPANEYVELQTTLAGREVVSVRLIDVSGKVVLEKSENLDSGRQSIKLNIEKMNQGTYVVELKSKDKISSQKLIVSK</sequence>
<accession>A0A841N0H6</accession>
<protein>
    <recommendedName>
        <fullName evidence="3">PKD domain-containing protein</fullName>
    </recommendedName>
</protein>
<dbReference type="CDD" id="cd00146">
    <property type="entry name" value="PKD"/>
    <property type="match status" value="1"/>
</dbReference>
<dbReference type="InterPro" id="IPR026444">
    <property type="entry name" value="Secre_tail"/>
</dbReference>
<dbReference type="PROSITE" id="PS51257">
    <property type="entry name" value="PROKAR_LIPOPROTEIN"/>
    <property type="match status" value="1"/>
</dbReference>
<evidence type="ECO:0000256" key="1">
    <source>
        <dbReference type="ARBA" id="ARBA00022729"/>
    </source>
</evidence>
<organism evidence="4 5">
    <name type="scientific">Chryseobacterium shigense</name>
    <dbReference type="NCBI Taxonomy" id="297244"/>
    <lineage>
        <taxon>Bacteria</taxon>
        <taxon>Pseudomonadati</taxon>
        <taxon>Bacteroidota</taxon>
        <taxon>Flavobacteriia</taxon>
        <taxon>Flavobacteriales</taxon>
        <taxon>Weeksellaceae</taxon>
        <taxon>Chryseobacterium group</taxon>
        <taxon>Chryseobacterium</taxon>
    </lineage>
</organism>
<evidence type="ECO:0000313" key="4">
    <source>
        <dbReference type="EMBL" id="MBB6370324.1"/>
    </source>
</evidence>
<dbReference type="AlphaFoldDB" id="A0A841N0H6"/>
<dbReference type="InterPro" id="IPR000601">
    <property type="entry name" value="PKD_dom"/>
</dbReference>
<gene>
    <name evidence="4" type="ORF">HNP36_001377</name>
</gene>
<comment type="caution">
    <text evidence="4">The sequence shown here is derived from an EMBL/GenBank/DDBJ whole genome shotgun (WGS) entry which is preliminary data.</text>
</comment>